<organism evidence="3 4">
    <name type="scientific">Actinophytocola xanthii</name>
    <dbReference type="NCBI Taxonomy" id="1912961"/>
    <lineage>
        <taxon>Bacteria</taxon>
        <taxon>Bacillati</taxon>
        <taxon>Actinomycetota</taxon>
        <taxon>Actinomycetes</taxon>
        <taxon>Pseudonocardiales</taxon>
        <taxon>Pseudonocardiaceae</taxon>
    </lineage>
</organism>
<evidence type="ECO:0000256" key="1">
    <source>
        <dbReference type="SAM" id="MobiDB-lite"/>
    </source>
</evidence>
<evidence type="ECO:0000259" key="2">
    <source>
        <dbReference type="Pfam" id="PF19575"/>
    </source>
</evidence>
<dbReference type="EMBL" id="MSIE01000136">
    <property type="protein sequence ID" value="OLF05548.1"/>
    <property type="molecule type" value="Genomic_DNA"/>
</dbReference>
<evidence type="ECO:0000313" key="3">
    <source>
        <dbReference type="EMBL" id="OLF05548.1"/>
    </source>
</evidence>
<feature type="compositionally biased region" description="Low complexity" evidence="1">
    <location>
        <begin position="75"/>
        <end position="84"/>
    </location>
</feature>
<feature type="domain" description="Helix-turn-helix" evidence="2">
    <location>
        <begin position="6"/>
        <end position="65"/>
    </location>
</feature>
<keyword evidence="4" id="KW-1185">Reference proteome</keyword>
<dbReference type="Gene3D" id="1.10.10.60">
    <property type="entry name" value="Homeodomain-like"/>
    <property type="match status" value="1"/>
</dbReference>
<dbReference type="Pfam" id="PF19575">
    <property type="entry name" value="HTH_58"/>
    <property type="match status" value="1"/>
</dbReference>
<gene>
    <name evidence="3" type="ORF">BU204_37045</name>
</gene>
<name>A0A1Q8BTW8_9PSEU</name>
<dbReference type="AlphaFoldDB" id="A0A1Q8BTW8"/>
<sequence>MVIPRVEKGRRLTGKRRRSIGRRLRALYERGASIRALAEGTGRSYGFVRSILAETGVEFRPRGGTASGPERSRSGSESSATSARGAHRTEPEGPGCR</sequence>
<accession>A0A1Q8BTW8</accession>
<reference evidence="3 4" key="1">
    <citation type="submission" date="2016-12" db="EMBL/GenBank/DDBJ databases">
        <title>The draft genome sequence of Actinophytocola sp. 11-183.</title>
        <authorList>
            <person name="Wang W."/>
            <person name="Yuan L."/>
        </authorList>
    </citation>
    <scope>NUCLEOTIDE SEQUENCE [LARGE SCALE GENOMIC DNA]</scope>
    <source>
        <strain evidence="3 4">11-183</strain>
    </source>
</reference>
<comment type="caution">
    <text evidence="3">The sequence shown here is derived from an EMBL/GenBank/DDBJ whole genome shotgun (WGS) entry which is preliminary data.</text>
</comment>
<feature type="region of interest" description="Disordered" evidence="1">
    <location>
        <begin position="56"/>
        <end position="97"/>
    </location>
</feature>
<dbReference type="InterPro" id="IPR045745">
    <property type="entry name" value="HTH_58_Actinobacteria-type"/>
</dbReference>
<evidence type="ECO:0000313" key="4">
    <source>
        <dbReference type="Proteomes" id="UP000185596"/>
    </source>
</evidence>
<dbReference type="Proteomes" id="UP000185596">
    <property type="component" value="Unassembled WGS sequence"/>
</dbReference>
<proteinExistence type="predicted"/>
<protein>
    <recommendedName>
        <fullName evidence="2">Helix-turn-helix domain-containing protein</fullName>
    </recommendedName>
</protein>
<dbReference type="STRING" id="1912961.BU204_37045"/>